<dbReference type="GO" id="GO:0008932">
    <property type="term" value="F:lytic endotransglycosylase activity"/>
    <property type="evidence" value="ECO:0007669"/>
    <property type="project" value="UniProtKB-UniRule"/>
</dbReference>
<gene>
    <name evidence="7" type="primary">mltG</name>
    <name evidence="9" type="ORF">FC24_GL001374</name>
</gene>
<dbReference type="Pfam" id="PF02618">
    <property type="entry name" value="YceG"/>
    <property type="match status" value="1"/>
</dbReference>
<dbReference type="GO" id="GO:0009252">
    <property type="term" value="P:peptidoglycan biosynthetic process"/>
    <property type="evidence" value="ECO:0007669"/>
    <property type="project" value="UniProtKB-UniRule"/>
</dbReference>
<evidence type="ECO:0000256" key="5">
    <source>
        <dbReference type="ARBA" id="ARBA00023239"/>
    </source>
</evidence>
<evidence type="ECO:0000256" key="8">
    <source>
        <dbReference type="SAM" id="MobiDB-lite"/>
    </source>
</evidence>
<dbReference type="STRING" id="1423796.FC24_GL001374"/>
<comment type="catalytic activity">
    <reaction evidence="7">
        <text>a peptidoglycan chain = a peptidoglycan chain with N-acetyl-1,6-anhydromuramyl-[peptide] at the reducing end + a peptidoglycan chain with N-acetylglucosamine at the non-reducing end.</text>
        <dbReference type="EC" id="4.2.2.29"/>
    </reaction>
</comment>
<feature type="compositionally biased region" description="Basic and acidic residues" evidence="8">
    <location>
        <begin position="11"/>
        <end position="22"/>
    </location>
</feature>
<dbReference type="PANTHER" id="PTHR30518">
    <property type="entry name" value="ENDOLYTIC MUREIN TRANSGLYCOSYLASE"/>
    <property type="match status" value="1"/>
</dbReference>
<keyword evidence="2 7" id="KW-0812">Transmembrane</keyword>
<dbReference type="EC" id="4.2.2.29" evidence="7"/>
<comment type="similarity">
    <text evidence="7">Belongs to the transglycosylase MltG family.</text>
</comment>
<dbReference type="PATRIC" id="fig|1423796.3.peg.1401"/>
<evidence type="ECO:0000256" key="7">
    <source>
        <dbReference type="HAMAP-Rule" id="MF_02065"/>
    </source>
</evidence>
<feature type="transmembrane region" description="Helical" evidence="7">
    <location>
        <begin position="40"/>
        <end position="63"/>
    </location>
</feature>
<evidence type="ECO:0000256" key="3">
    <source>
        <dbReference type="ARBA" id="ARBA00022989"/>
    </source>
</evidence>
<dbReference type="HAMAP" id="MF_02065">
    <property type="entry name" value="MltG"/>
    <property type="match status" value="1"/>
</dbReference>
<dbReference type="AlphaFoldDB" id="A0A0R2D151"/>
<evidence type="ECO:0000256" key="6">
    <source>
        <dbReference type="ARBA" id="ARBA00023316"/>
    </source>
</evidence>
<keyword evidence="4 7" id="KW-0472">Membrane</keyword>
<reference evidence="9 10" key="1">
    <citation type="journal article" date="2015" name="Genome Announc.">
        <title>Expanding the biotechnology potential of lactobacilli through comparative genomics of 213 strains and associated genera.</title>
        <authorList>
            <person name="Sun Z."/>
            <person name="Harris H.M."/>
            <person name="McCann A."/>
            <person name="Guo C."/>
            <person name="Argimon S."/>
            <person name="Zhang W."/>
            <person name="Yang X."/>
            <person name="Jeffery I.B."/>
            <person name="Cooney J.C."/>
            <person name="Kagawa T.F."/>
            <person name="Liu W."/>
            <person name="Song Y."/>
            <person name="Salvetti E."/>
            <person name="Wrobel A."/>
            <person name="Rasinkangas P."/>
            <person name="Parkhill J."/>
            <person name="Rea M.C."/>
            <person name="O'Sullivan O."/>
            <person name="Ritari J."/>
            <person name="Douillard F.P."/>
            <person name="Paul Ross R."/>
            <person name="Yang R."/>
            <person name="Briner A.E."/>
            <person name="Felis G.E."/>
            <person name="de Vos W.M."/>
            <person name="Barrangou R."/>
            <person name="Klaenhammer T.R."/>
            <person name="Caufield P.W."/>
            <person name="Cui Y."/>
            <person name="Zhang H."/>
            <person name="O'Toole P.W."/>
        </authorList>
    </citation>
    <scope>NUCLEOTIDE SEQUENCE [LARGE SCALE GENOMIC DNA]</scope>
    <source>
        <strain evidence="9 10">DSM 20253</strain>
    </source>
</reference>
<dbReference type="CDD" id="cd08010">
    <property type="entry name" value="MltG_like"/>
    <property type="match status" value="1"/>
</dbReference>
<dbReference type="EMBL" id="AYYI01000036">
    <property type="protein sequence ID" value="KRM97768.1"/>
    <property type="molecule type" value="Genomic_DNA"/>
</dbReference>
<dbReference type="OrthoDB" id="9814591at2"/>
<comment type="caution">
    <text evidence="9">The sequence shown here is derived from an EMBL/GenBank/DDBJ whole genome shotgun (WGS) entry which is preliminary data.</text>
</comment>
<dbReference type="GO" id="GO:0071555">
    <property type="term" value="P:cell wall organization"/>
    <property type="evidence" value="ECO:0007669"/>
    <property type="project" value="UniProtKB-KW"/>
</dbReference>
<dbReference type="NCBIfam" id="TIGR00247">
    <property type="entry name" value="endolytic transglycosylase MltG"/>
    <property type="match status" value="1"/>
</dbReference>
<comment type="subcellular location">
    <subcellularLocation>
        <location evidence="7">Cell membrane</location>
        <topology evidence="7">Single-pass membrane protein</topology>
    </subcellularLocation>
</comment>
<dbReference type="Gene3D" id="3.30.1490.480">
    <property type="entry name" value="Endolytic murein transglycosylase"/>
    <property type="match status" value="1"/>
</dbReference>
<dbReference type="InterPro" id="IPR003770">
    <property type="entry name" value="MLTG-like"/>
</dbReference>
<keyword evidence="3 7" id="KW-1133">Transmembrane helix</keyword>
<evidence type="ECO:0000256" key="1">
    <source>
        <dbReference type="ARBA" id="ARBA00022475"/>
    </source>
</evidence>
<evidence type="ECO:0000313" key="9">
    <source>
        <dbReference type="EMBL" id="KRM97768.1"/>
    </source>
</evidence>
<comment type="function">
    <text evidence="7">Functions as a peptidoglycan terminase that cleaves nascent peptidoglycan strands endolytically to terminate their elongation.</text>
</comment>
<feature type="region of interest" description="Disordered" evidence="8">
    <location>
        <begin position="1"/>
        <end position="22"/>
    </location>
</feature>
<keyword evidence="6 7" id="KW-0961">Cell wall biogenesis/degradation</keyword>
<evidence type="ECO:0000256" key="4">
    <source>
        <dbReference type="ARBA" id="ARBA00023136"/>
    </source>
</evidence>
<protein>
    <recommendedName>
        <fullName evidence="7">Endolytic murein transglycosylase</fullName>
        <ecNumber evidence="7">4.2.2.29</ecNumber>
    </recommendedName>
    <alternativeName>
        <fullName evidence="7">Peptidoglycan lytic transglycosylase</fullName>
    </alternativeName>
    <alternativeName>
        <fullName evidence="7">Peptidoglycan polymerization terminase</fullName>
    </alternativeName>
</protein>
<evidence type="ECO:0000313" key="10">
    <source>
        <dbReference type="Proteomes" id="UP000051638"/>
    </source>
</evidence>
<accession>A0A0R2D151</accession>
<sequence>MAKRRGNQTHHQNEDKQQLQQEADHLADERIAEKKVVDKIVYWIIGILVLLVVVIGLLGFNYVHSSLQPYDQHDHKTVVVKVPEGATNKQIGAILAQENIIKSPMIFNYYVKSHNFPAFQTGFYNLKPSMSLAEVTKKLADGGSQTSKYRVLVKEGATVEQVGNAVAKATHFSKKQFLALMKDQTFMRHLAKKYPKLLSSSMAQSGVRYHLEGYLYPATYDYYQGMSLKELVTNMVTKTDLVMQPYYQKIAEKDLTVQKVLTLASLVEREGNTSKDRGKIAGVFFNRIDAGMPLQSDISVMYALNTHKKHLYNKDLAVKSPYNLYKNKGYGPGPFNNPSKDSIQAVVNPTDRDKNYLYFVADLKTGKVYYSQTFDQHTNTNSGIQTRNNDVN</sequence>
<dbReference type="GO" id="GO:0005886">
    <property type="term" value="C:plasma membrane"/>
    <property type="evidence" value="ECO:0007669"/>
    <property type="project" value="UniProtKB-SubCell"/>
</dbReference>
<keyword evidence="10" id="KW-1185">Reference proteome</keyword>
<proteinExistence type="inferred from homology"/>
<feature type="site" description="Important for catalytic activity" evidence="7">
    <location>
        <position position="270"/>
    </location>
</feature>
<name>A0A0R2D151_9LACO</name>
<dbReference type="PANTHER" id="PTHR30518:SF2">
    <property type="entry name" value="ENDOLYTIC MUREIN TRANSGLYCOSYLASE"/>
    <property type="match status" value="1"/>
</dbReference>
<organism evidence="9 10">
    <name type="scientific">Loigolactobacillus rennini DSM 20253</name>
    <dbReference type="NCBI Taxonomy" id="1423796"/>
    <lineage>
        <taxon>Bacteria</taxon>
        <taxon>Bacillati</taxon>
        <taxon>Bacillota</taxon>
        <taxon>Bacilli</taxon>
        <taxon>Lactobacillales</taxon>
        <taxon>Lactobacillaceae</taxon>
        <taxon>Loigolactobacillus</taxon>
    </lineage>
</organism>
<keyword evidence="1 7" id="KW-1003">Cell membrane</keyword>
<dbReference type="Proteomes" id="UP000051638">
    <property type="component" value="Unassembled WGS sequence"/>
</dbReference>
<keyword evidence="5 7" id="KW-0456">Lyase</keyword>
<evidence type="ECO:0000256" key="2">
    <source>
        <dbReference type="ARBA" id="ARBA00022692"/>
    </source>
</evidence>